<dbReference type="PANTHER" id="PTHR17695">
    <property type="entry name" value="SMALL SUBUNIT PROCESSOME COMPONENT 20 HOMOLOG"/>
    <property type="match status" value="1"/>
</dbReference>
<comment type="caution">
    <text evidence="5">The sequence shown here is derived from an EMBL/GenBank/DDBJ whole genome shotgun (WGS) entry which is preliminary data.</text>
</comment>
<dbReference type="InterPro" id="IPR016024">
    <property type="entry name" value="ARM-type_fold"/>
</dbReference>
<accession>A0A0W0F0H7</accession>
<feature type="region of interest" description="Disordered" evidence="1">
    <location>
        <begin position="1592"/>
        <end position="1620"/>
    </location>
</feature>
<dbReference type="InterPro" id="IPR046523">
    <property type="entry name" value="UTP20_dom"/>
</dbReference>
<dbReference type="InterPro" id="IPR052575">
    <property type="entry name" value="SSU_processome_comp_20"/>
</dbReference>
<dbReference type="Pfam" id="PF23099">
    <property type="entry name" value="UTP20_C"/>
    <property type="match status" value="1"/>
</dbReference>
<gene>
    <name evidence="5" type="ORF">WG66_17607</name>
</gene>
<dbReference type="InterPro" id="IPR011989">
    <property type="entry name" value="ARM-like"/>
</dbReference>
<evidence type="ECO:0000259" key="4">
    <source>
        <dbReference type="Pfam" id="PF23099"/>
    </source>
</evidence>
<feature type="region of interest" description="Disordered" evidence="1">
    <location>
        <begin position="2545"/>
        <end position="2580"/>
    </location>
</feature>
<evidence type="ECO:0000313" key="5">
    <source>
        <dbReference type="EMBL" id="KTB29827.1"/>
    </source>
</evidence>
<dbReference type="SUPFAM" id="SSF48371">
    <property type="entry name" value="ARM repeat"/>
    <property type="match status" value="2"/>
</dbReference>
<dbReference type="InterPro" id="IPR011430">
    <property type="entry name" value="UTP20_N"/>
</dbReference>
<dbReference type="PANTHER" id="PTHR17695:SF11">
    <property type="entry name" value="SMALL SUBUNIT PROCESSOME COMPONENT 20 HOMOLOG"/>
    <property type="match status" value="1"/>
</dbReference>
<organism evidence="5 6">
    <name type="scientific">Moniliophthora roreri</name>
    <name type="common">Frosty pod rot fungus</name>
    <name type="synonym">Monilia roreri</name>
    <dbReference type="NCBI Taxonomy" id="221103"/>
    <lineage>
        <taxon>Eukaryota</taxon>
        <taxon>Fungi</taxon>
        <taxon>Dikarya</taxon>
        <taxon>Basidiomycota</taxon>
        <taxon>Agaricomycotina</taxon>
        <taxon>Agaricomycetes</taxon>
        <taxon>Agaricomycetidae</taxon>
        <taxon>Agaricales</taxon>
        <taxon>Marasmiineae</taxon>
        <taxon>Marasmiaceae</taxon>
        <taxon>Moniliophthora</taxon>
    </lineage>
</organism>
<dbReference type="EMBL" id="LATX01002411">
    <property type="protein sequence ID" value="KTB29827.1"/>
    <property type="molecule type" value="Genomic_DNA"/>
</dbReference>
<evidence type="ECO:0000256" key="1">
    <source>
        <dbReference type="SAM" id="MobiDB-lite"/>
    </source>
</evidence>
<feature type="domain" description="U3 small nucleolar RNA-associated protein 20 C-terminal" evidence="4">
    <location>
        <begin position="2322"/>
        <end position="2565"/>
    </location>
</feature>
<evidence type="ECO:0000259" key="3">
    <source>
        <dbReference type="Pfam" id="PF20416"/>
    </source>
</evidence>
<feature type="compositionally biased region" description="Basic residues" evidence="1">
    <location>
        <begin position="2548"/>
        <end position="2564"/>
    </location>
</feature>
<dbReference type="eggNOG" id="KOG1823">
    <property type="taxonomic scope" value="Eukaryota"/>
</dbReference>
<feature type="domain" description="U3 small nucleolar RNA-associated protein 20" evidence="3">
    <location>
        <begin position="1647"/>
        <end position="1871"/>
    </location>
</feature>
<sequence length="2580" mass="289466">MMDFDEHEKSLGAQPVVEKRFKYKSYNQELKDVHLPSALSGKSKLDQELEDTQSHFYEALIHWQQLNLSPSYVKFAQKAGPISASLPLLLHNWKVIVGLWVEALDSSDDEGLKALLDLLQKLAQDLRSTLEPVYIDLLSRLLRLLTRTMLPESLTTLLSTLSTLFKYLFIPSTEPSLLEQTWSAIRQTISKCLPEIQRAIAEVWGNVLRKLKAALKERGAVIIAEDLDGIEDAAAWCFVSACKSVSQTLHTVTPSLIRPLVTHYLSCQSEKWEKVFTLLRRVLTAFIHHVKGAEQFSAIADIIFKEFSSSSSTDEERLGRLLELAAVPTSVRNGSRLLAGHLAQLYTEVTKIPLPLPFPLHAAFLRLTSSLLTAGDMSAWMSSGRALTRLWDNDEMIEFTLQLHGILADLSWGGWKMIALPVLVRKTPKFMEGKGREVIRLLASISRSGKISLADVDLVWKHKMEEWSEGRLKDVIGKNVKLSQDECAELDDILSLSTHFGFKSKIPSLLVSMVDAILSVPPSGKDAFPHSAWVLNVCMVEISKIPAAQVGIDLSSWTMSCTRNWAWSKHVLKGLVGLINARGLKSTDVTFEDAYSSTKQSLLSHSADLRLSVLQLLVSCSTSTLENTKQVVQRCLQGEEVPLDVQGVRERVLRIGKVAQVVKDGDEVGAEVAARWLIAQLKVNLRPIWTPAAKALAEHAEHFGDVTWDLLFQEIKEVSQSHSVEYENDELVEEEEQVKDIWEEERSWRDPSAHKLRVAVLEWLDAKSGVTRMIKESRSKDRFDRRSYELQLLSTLGECSSLTEKHNRDIIPFFLSPNNNASNTESTLPLPRTKLLAWLTVFAKFHNPKALVHTDLLRELYTSLLSHPDRSLQSAALECVLTYKQRAVVFYQEKLRSLLDDTRRRDELTMLNISSIEPQDRMEVVDTIIRLLFGIMLEKKDKGRSRRAAVLAALAGSTEEELGLLVALMVQPIKGERADNESLYEIQKVDASDKQLTGFLTLLGDVMKNLGSRLVVYWPTLLGATIDIVAYAQAGVSAAMEVDRDDAVGDADEEGEEETASNTKGKALRSIRQLGLKRLGDFFRSPAAPSFNFIPYVQASFPAFISPRVPNLNKENTQAPSALLDLFHVWTINKDHVFFLIDYDDQVLPQILNCLAAANVKPSVISRVLDIVEKVVALADSEDVLERVLKPHVSLLLTNLSILLERSKGKGGSISFISTPLGQRLIATLAQLAHYLSNGTEASTLVVLFTPWLRKSSKVVSEKLKVDLLKIISQLMRLILELKDPDSEMSSKVYQLLSFLFQSLRGRPARLALVSAFKELAAIQVGLQPIADLMESLNSYSTKRLDEPDFERRLEGFARLNDSLYKTLTPREWLPILYNMLFCIHDPSELAIRNNASFSMRHFIDLVQTESSSAEGYETEFTRVLFPGLKNGLRSKNELVRAEILSVISYAIAQCQRIASLQDMRYLLAGGDEEANFFNNILHVQIHRRSRALRRLADTCDEHPMKSATLSDIFIPLIGNYIVSTSSLDHHLVNEAIQTTGRLAKHLGWSAYYGLIQRYLKMSKAKDEMEKVCVRALVAILENFHFVMEEEVAEDPEKPLEDDSQDDEVDAVEKEISSKNQQAQSQRIVDAVNVKLLPTLLKYLESRDATTEDTTRIPIAVGVVKVAKHLPQASAQLQITRLLTTTAQIMRSKSQDTRDLTRDTLCRIAVVLGPSYLPLMFRELRGALLRGPHLHILATTIHHIIVHVTTGDNEEQFTTLDDCVADVAHVSAEVVFGESGKEVQAEGFKTKLREVKSSTSKGLDSFSIVAKHITPKAISGLLLPLRSIMAETETTKTMGLVDEVLKYIANGLNSNKHLDPKELLGLCHTLITQNSKFLQEAPTQNPKKKGKKGKEDKNKAADVIVQTKRQVQVNTDHYANNSYRFVVFGLDLLQTALRRSRFDFHDADTLARLNSMVVAVGNTLYSSNSPVLTSSLRVVSGLVKCPLSSLERSLPVFIRQTLEIIKRLGNIESDLAQTALKTLAVCLRDGSSKVDVKEKDLTFLLEIIAPDLEEPSRQNAVFQMLRAIISRKFVVPEIYDLMEKVSEIMVTSQSASVQELGRSALLQFLLDYPQGKGRLRNQMTFLAKNLSYVHESGRKSVLELLGAIVAKFQENLILEYSDLLFLSLVMVVANDDSAKCREMAAQLIKSLVEKFDKEKRDAVFSHLHVWSSQEAQPQLVRVSSQVYGIVIDALGKEISSYLSSILEDACTSLERSSKQLSSLELEDEAAMEVDLDWQPPYYSLIVLGKLARIFPEVTTPSDDSVLDWKVVIDHLLFPHTWVRSASCRLLGTLYSTSSVERPVSVSRSDEELFTPSSLGGMKETANKLCLQLKSEHLDDALGVQIVKNLFFIGKCFAMIPLANVGNESAQLDDEDDDDDVSDKETSPLPWLFSKLSYQGHWYNQPLSIVRWFAAMASHLDPSILERFLVHILSPVYRLIEEDTINDPKLAELKDVAIELQELVQTRVGPTRFSIVYNQIRQGVLSVRKERKEARVLQMAINPQAAANRKAHRNAVKKDSRKRKNQSFVEGKGKPKRRREE</sequence>
<feature type="domain" description="U3 small nucleolar RNA-associated protein 20 N-terminal" evidence="2">
    <location>
        <begin position="832"/>
        <end position="1437"/>
    </location>
</feature>
<feature type="compositionally biased region" description="Acidic residues" evidence="1">
    <location>
        <begin position="1048"/>
        <end position="1059"/>
    </location>
</feature>
<proteinExistence type="predicted"/>
<dbReference type="Gene3D" id="1.25.10.10">
    <property type="entry name" value="Leucine-rich Repeat Variant"/>
    <property type="match status" value="1"/>
</dbReference>
<feature type="region of interest" description="Disordered" evidence="1">
    <location>
        <begin position="1045"/>
        <end position="1066"/>
    </location>
</feature>
<reference evidence="5 6" key="1">
    <citation type="submission" date="2015-12" db="EMBL/GenBank/DDBJ databases">
        <title>Draft genome sequence of Moniliophthora roreri, the causal agent of frosty pod rot of cacao.</title>
        <authorList>
            <person name="Aime M.C."/>
            <person name="Diaz-Valderrama J.R."/>
            <person name="Kijpornyongpan T."/>
            <person name="Phillips-Mora W."/>
        </authorList>
    </citation>
    <scope>NUCLEOTIDE SEQUENCE [LARGE SCALE GENOMIC DNA]</scope>
    <source>
        <strain evidence="5 6">MCA 2952</strain>
    </source>
</reference>
<dbReference type="GO" id="GO:0030686">
    <property type="term" value="C:90S preribosome"/>
    <property type="evidence" value="ECO:0007669"/>
    <property type="project" value="TreeGrafter"/>
</dbReference>
<evidence type="ECO:0000259" key="2">
    <source>
        <dbReference type="Pfam" id="PF07539"/>
    </source>
</evidence>
<dbReference type="Pfam" id="PF20416">
    <property type="entry name" value="UTP20"/>
    <property type="match status" value="1"/>
</dbReference>
<feature type="region of interest" description="Disordered" evidence="1">
    <location>
        <begin position="1879"/>
        <end position="1900"/>
    </location>
</feature>
<dbReference type="GO" id="GO:0032040">
    <property type="term" value="C:small-subunit processome"/>
    <property type="evidence" value="ECO:0007669"/>
    <property type="project" value="TreeGrafter"/>
</dbReference>
<dbReference type="Pfam" id="PF07539">
    <property type="entry name" value="UTP20_N"/>
    <property type="match status" value="1"/>
</dbReference>
<dbReference type="Proteomes" id="UP000054988">
    <property type="component" value="Unassembled WGS sequence"/>
</dbReference>
<protein>
    <submittedName>
        <fullName evidence="5">Uncharacterized protein</fullName>
    </submittedName>
</protein>
<dbReference type="InterPro" id="IPR057525">
    <property type="entry name" value="UTP20_C"/>
</dbReference>
<name>A0A0W0F0H7_MONRR</name>
<evidence type="ECO:0000313" key="6">
    <source>
        <dbReference type="Proteomes" id="UP000054988"/>
    </source>
</evidence>